<proteinExistence type="predicted"/>
<dbReference type="Pfam" id="PF07717">
    <property type="entry name" value="OB_NTP_bind"/>
    <property type="match status" value="1"/>
</dbReference>
<protein>
    <submittedName>
        <fullName evidence="2">OB_NTP_bind domain-containing protein</fullName>
    </submittedName>
</protein>
<reference evidence="2" key="1">
    <citation type="submission" date="2017-02" db="UniProtKB">
        <authorList>
            <consortium name="WormBaseParasite"/>
        </authorList>
    </citation>
    <scope>IDENTIFICATION</scope>
</reference>
<feature type="domain" description="DEAD-box helicase OB fold" evidence="1">
    <location>
        <begin position="6"/>
        <end position="63"/>
    </location>
</feature>
<dbReference type="InterPro" id="IPR011709">
    <property type="entry name" value="DEAD-box_helicase_OB_fold"/>
</dbReference>
<sequence>LKGIGEYVNVRTGIPCFLHPTSALFGMGYMPDYVVYHELVMTAKEYMQSVTAVDAIWLAELGPMFYSVKEGGSTRIEKRIQSIRDAKSMEEQMKLVRFFCGHFRLQLNLLMKLLMWLLSPYILISDLMCITIF</sequence>
<dbReference type="AlphaFoldDB" id="A0A0M3JE77"/>
<accession>A0A0M3JE77</accession>
<evidence type="ECO:0000259" key="1">
    <source>
        <dbReference type="Pfam" id="PF07717"/>
    </source>
</evidence>
<name>A0A0M3JE77_ANISI</name>
<evidence type="ECO:0000313" key="2">
    <source>
        <dbReference type="WBParaSite" id="ASIM_0000592001-mRNA-1"/>
    </source>
</evidence>
<organism evidence="2">
    <name type="scientific">Anisakis simplex</name>
    <name type="common">Herring worm</name>
    <dbReference type="NCBI Taxonomy" id="6269"/>
    <lineage>
        <taxon>Eukaryota</taxon>
        <taxon>Metazoa</taxon>
        <taxon>Ecdysozoa</taxon>
        <taxon>Nematoda</taxon>
        <taxon>Chromadorea</taxon>
        <taxon>Rhabditida</taxon>
        <taxon>Spirurina</taxon>
        <taxon>Ascaridomorpha</taxon>
        <taxon>Ascaridoidea</taxon>
        <taxon>Anisakidae</taxon>
        <taxon>Anisakis</taxon>
        <taxon>Anisakis simplex complex</taxon>
    </lineage>
</organism>
<dbReference type="WBParaSite" id="ASIM_0000592001-mRNA-1">
    <property type="protein sequence ID" value="ASIM_0000592001-mRNA-1"/>
    <property type="gene ID" value="ASIM_0000592001"/>
</dbReference>